<accession>A0A834MJA3</accession>
<dbReference type="EMBL" id="JAACXV010000183">
    <property type="protein sequence ID" value="KAF7282210.1"/>
    <property type="molecule type" value="Genomic_DNA"/>
</dbReference>
<comment type="caution">
    <text evidence="3">The sequence shown here is derived from an EMBL/GenBank/DDBJ whole genome shotgun (WGS) entry which is preliminary data.</text>
</comment>
<feature type="chain" id="PRO_5032682433" evidence="2">
    <location>
        <begin position="16"/>
        <end position="298"/>
    </location>
</feature>
<evidence type="ECO:0000256" key="1">
    <source>
        <dbReference type="SAM" id="Coils"/>
    </source>
</evidence>
<dbReference type="Proteomes" id="UP000625711">
    <property type="component" value="Unassembled WGS sequence"/>
</dbReference>
<keyword evidence="4" id="KW-1185">Reference proteome</keyword>
<dbReference type="AlphaFoldDB" id="A0A834MJA3"/>
<reference evidence="3" key="1">
    <citation type="submission" date="2020-08" db="EMBL/GenBank/DDBJ databases">
        <title>Genome sequencing and assembly of the red palm weevil Rhynchophorus ferrugineus.</title>
        <authorList>
            <person name="Dias G.B."/>
            <person name="Bergman C.M."/>
            <person name="Manee M."/>
        </authorList>
    </citation>
    <scope>NUCLEOTIDE SEQUENCE</scope>
    <source>
        <strain evidence="3">AA-2017</strain>
        <tissue evidence="3">Whole larva</tissue>
    </source>
</reference>
<keyword evidence="2" id="KW-0732">Signal</keyword>
<keyword evidence="1" id="KW-0175">Coiled coil</keyword>
<dbReference type="OrthoDB" id="10597030at2759"/>
<evidence type="ECO:0000313" key="3">
    <source>
        <dbReference type="EMBL" id="KAF7282210.1"/>
    </source>
</evidence>
<name>A0A834MJA3_RHYFE</name>
<proteinExistence type="predicted"/>
<organism evidence="3 4">
    <name type="scientific">Rhynchophorus ferrugineus</name>
    <name type="common">Red palm weevil</name>
    <name type="synonym">Curculio ferrugineus</name>
    <dbReference type="NCBI Taxonomy" id="354439"/>
    <lineage>
        <taxon>Eukaryota</taxon>
        <taxon>Metazoa</taxon>
        <taxon>Ecdysozoa</taxon>
        <taxon>Arthropoda</taxon>
        <taxon>Hexapoda</taxon>
        <taxon>Insecta</taxon>
        <taxon>Pterygota</taxon>
        <taxon>Neoptera</taxon>
        <taxon>Endopterygota</taxon>
        <taxon>Coleoptera</taxon>
        <taxon>Polyphaga</taxon>
        <taxon>Cucujiformia</taxon>
        <taxon>Curculionidae</taxon>
        <taxon>Dryophthorinae</taxon>
        <taxon>Rhynchophorus</taxon>
    </lineage>
</organism>
<evidence type="ECO:0000313" key="4">
    <source>
        <dbReference type="Proteomes" id="UP000625711"/>
    </source>
</evidence>
<feature type="coiled-coil region" evidence="1">
    <location>
        <begin position="192"/>
        <end position="219"/>
    </location>
</feature>
<gene>
    <name evidence="3" type="ORF">GWI33_003010</name>
</gene>
<protein>
    <submittedName>
        <fullName evidence="3">Uncharacterized protein</fullName>
    </submittedName>
</protein>
<feature type="signal peptide" evidence="2">
    <location>
        <begin position="1"/>
        <end position="15"/>
    </location>
</feature>
<sequence>MKVIVFLALAAFAQSLPYHTGWYGVGSTYEPGLYGWKLFQTPWIARGPIRSILTKERPVAETAARNIVSDLGRKYDLDIEELISRLGREQRIAGSTYNPRTANIIAGFREELRNQQGNLDLDEIRRIGQLKDTLGAAIEAQLTTDNVDRLVGRFTKTADQDNGIFEARIKKLIDKFTIVDIQVELTKQHKIIRQLVEQEEFLEQQKQQLEAQKSIVSERGTSVPVEKLRVAEERIKEEQKYLTSEKYARYLVIKMLRGKLFEEEDKLTRDSITKNAWIQLSPDILHCVQVDFVTEILI</sequence>
<evidence type="ECO:0000256" key="2">
    <source>
        <dbReference type="SAM" id="SignalP"/>
    </source>
</evidence>